<dbReference type="SUPFAM" id="SSF47113">
    <property type="entry name" value="Histone-fold"/>
    <property type="match status" value="1"/>
</dbReference>
<comment type="subcellular location">
    <subcellularLocation>
        <location evidence="1">Nucleus</location>
    </subcellularLocation>
</comment>
<sequence>MNEYQEKKMAAPAKSTPKDAQVMTAILKDMGVAEYEPRLINQMLEFTYRYVTDVLDDAKVYSNHANKKSIDVDDVKLAVQCRMDHSFTSPPPRDLLMEIARHKNNQQLPLIKPYTGPRLPPDRYCLSTTNYKLASSRRKTHRIQIGLPLNQLSGGQRISIAQVQNKPSGGSGTQGLNLVSKGVSIPTVALMSKPAPTPVLQSPIVRLQTGLLKAPGGGVTGSSGFPTSHVNLASQSLESLVSSPLKRKHEEDDYDQL</sequence>
<dbReference type="InterPro" id="IPR003162">
    <property type="entry name" value="TFIID-31"/>
</dbReference>
<proteinExistence type="inferred from homology"/>
<keyword evidence="7" id="KW-1185">Reference proteome</keyword>
<dbReference type="Gene3D" id="1.10.20.10">
    <property type="entry name" value="Histone, subunit A"/>
    <property type="match status" value="1"/>
</dbReference>
<dbReference type="GO" id="GO:0005634">
    <property type="term" value="C:nucleus"/>
    <property type="evidence" value="ECO:0007669"/>
    <property type="project" value="UniProtKB-SubCell"/>
</dbReference>
<evidence type="ECO:0008006" key="8">
    <source>
        <dbReference type="Google" id="ProtNLM"/>
    </source>
</evidence>
<evidence type="ECO:0000256" key="5">
    <source>
        <dbReference type="ARBA" id="ARBA00023242"/>
    </source>
</evidence>
<comment type="similarity">
    <text evidence="2">Belongs to the TAF9 family.</text>
</comment>
<accession>A0ABD3UF12</accession>
<dbReference type="InterPro" id="IPR009072">
    <property type="entry name" value="Histone-fold"/>
</dbReference>
<evidence type="ECO:0000256" key="3">
    <source>
        <dbReference type="ARBA" id="ARBA00023015"/>
    </source>
</evidence>
<keyword evidence="5" id="KW-0539">Nucleus</keyword>
<keyword evidence="4" id="KW-0804">Transcription</keyword>
<evidence type="ECO:0000256" key="4">
    <source>
        <dbReference type="ARBA" id="ARBA00023163"/>
    </source>
</evidence>
<dbReference type="PANTHER" id="PTHR48068:SF4">
    <property type="entry name" value="TATA-BOX BINDING PROTEIN ASSOCIATED FACTOR 9"/>
    <property type="match status" value="1"/>
</dbReference>
<protein>
    <recommendedName>
        <fullName evidence="8">Transcription initiation factor TFIID subunit 9</fullName>
    </recommendedName>
</protein>
<gene>
    <name evidence="6" type="ORF">ACJMK2_018089</name>
</gene>
<dbReference type="Proteomes" id="UP001634394">
    <property type="component" value="Unassembled WGS sequence"/>
</dbReference>
<evidence type="ECO:0000313" key="7">
    <source>
        <dbReference type="Proteomes" id="UP001634394"/>
    </source>
</evidence>
<dbReference type="Pfam" id="PF02291">
    <property type="entry name" value="TFIID-31kDa"/>
    <property type="match status" value="1"/>
</dbReference>
<dbReference type="PANTHER" id="PTHR48068">
    <property type="entry name" value="TAF9 RNA POLYMERASE II, TATA BOX-BINDING PROTEIN (TBP)-ASSOCIATED FACTOR"/>
    <property type="match status" value="1"/>
</dbReference>
<evidence type="ECO:0000313" key="6">
    <source>
        <dbReference type="EMBL" id="KAL3847163.1"/>
    </source>
</evidence>
<organism evidence="6 7">
    <name type="scientific">Sinanodonta woodiana</name>
    <name type="common">Chinese pond mussel</name>
    <name type="synonym">Anodonta woodiana</name>
    <dbReference type="NCBI Taxonomy" id="1069815"/>
    <lineage>
        <taxon>Eukaryota</taxon>
        <taxon>Metazoa</taxon>
        <taxon>Spiralia</taxon>
        <taxon>Lophotrochozoa</taxon>
        <taxon>Mollusca</taxon>
        <taxon>Bivalvia</taxon>
        <taxon>Autobranchia</taxon>
        <taxon>Heteroconchia</taxon>
        <taxon>Palaeoheterodonta</taxon>
        <taxon>Unionida</taxon>
        <taxon>Unionoidea</taxon>
        <taxon>Unionidae</taxon>
        <taxon>Unioninae</taxon>
        <taxon>Sinanodonta</taxon>
    </lineage>
</organism>
<name>A0ABD3UF12_SINWO</name>
<evidence type="ECO:0000256" key="2">
    <source>
        <dbReference type="ARBA" id="ARBA00007646"/>
    </source>
</evidence>
<keyword evidence="3" id="KW-0805">Transcription regulation</keyword>
<dbReference type="EMBL" id="JBJQND010000016">
    <property type="protein sequence ID" value="KAL3847163.1"/>
    <property type="molecule type" value="Genomic_DNA"/>
</dbReference>
<evidence type="ECO:0000256" key="1">
    <source>
        <dbReference type="ARBA" id="ARBA00004123"/>
    </source>
</evidence>
<reference evidence="6 7" key="1">
    <citation type="submission" date="2024-11" db="EMBL/GenBank/DDBJ databases">
        <title>Chromosome-level genome assembly of the freshwater bivalve Anodonta woodiana.</title>
        <authorList>
            <person name="Chen X."/>
        </authorList>
    </citation>
    <scope>NUCLEOTIDE SEQUENCE [LARGE SCALE GENOMIC DNA]</scope>
    <source>
        <strain evidence="6">MN2024</strain>
        <tissue evidence="6">Gills</tissue>
    </source>
</reference>
<dbReference type="FunFam" id="1.10.20.10:FF:000018">
    <property type="entry name" value="Transcription initiation factor TFIID subunit 9"/>
    <property type="match status" value="1"/>
</dbReference>
<dbReference type="CDD" id="cd07979">
    <property type="entry name" value="HFD_TAF9"/>
    <property type="match status" value="1"/>
</dbReference>
<comment type="caution">
    <text evidence="6">The sequence shown here is derived from an EMBL/GenBank/DDBJ whole genome shotgun (WGS) entry which is preliminary data.</text>
</comment>
<dbReference type="AlphaFoldDB" id="A0ABD3UF12"/>
<dbReference type="InterPro" id="IPR051431">
    <property type="entry name" value="TFIID_subunit_9"/>
</dbReference>